<comment type="caution">
    <text evidence="1">The sequence shown here is derived from an EMBL/GenBank/DDBJ whole genome shotgun (WGS) entry which is preliminary data.</text>
</comment>
<keyword evidence="2" id="KW-1185">Reference proteome</keyword>
<evidence type="ECO:0000313" key="1">
    <source>
        <dbReference type="EMBL" id="MBB6226329.1"/>
    </source>
</evidence>
<evidence type="ECO:0008006" key="3">
    <source>
        <dbReference type="Google" id="ProtNLM"/>
    </source>
</evidence>
<dbReference type="Proteomes" id="UP000538147">
    <property type="component" value="Unassembled WGS sequence"/>
</dbReference>
<evidence type="ECO:0000313" key="2">
    <source>
        <dbReference type="Proteomes" id="UP000538147"/>
    </source>
</evidence>
<dbReference type="InterPro" id="IPR036390">
    <property type="entry name" value="WH_DNA-bd_sf"/>
</dbReference>
<dbReference type="RefSeq" id="WP_184194825.1">
    <property type="nucleotide sequence ID" value="NZ_BMOX01000041.1"/>
</dbReference>
<dbReference type="Gene3D" id="1.10.10.10">
    <property type="entry name" value="Winged helix-like DNA-binding domain superfamily/Winged helix DNA-binding domain"/>
    <property type="match status" value="1"/>
</dbReference>
<reference evidence="1 2" key="1">
    <citation type="submission" date="2020-08" db="EMBL/GenBank/DDBJ databases">
        <title>Genomic Encyclopedia of Type Strains, Phase IV (KMG-IV): sequencing the most valuable type-strain genomes for metagenomic binning, comparative biology and taxonomic classification.</title>
        <authorList>
            <person name="Goeker M."/>
        </authorList>
    </citation>
    <scope>NUCLEOTIDE SEQUENCE [LARGE SCALE GENOMIC DNA]</scope>
    <source>
        <strain evidence="1 2">DSM 102189</strain>
    </source>
</reference>
<dbReference type="InterPro" id="IPR036388">
    <property type="entry name" value="WH-like_DNA-bd_sf"/>
</dbReference>
<dbReference type="AlphaFoldDB" id="A0A841L0H8"/>
<protein>
    <recommendedName>
        <fullName evidence="3">HTH marR-type domain-containing protein</fullName>
    </recommendedName>
</protein>
<gene>
    <name evidence="1" type="ORF">FHS79_000483</name>
</gene>
<dbReference type="EMBL" id="JACIIV010000003">
    <property type="protein sequence ID" value="MBB6226329.1"/>
    <property type="molecule type" value="Genomic_DNA"/>
</dbReference>
<dbReference type="SUPFAM" id="SSF46785">
    <property type="entry name" value="Winged helix' DNA-binding domain"/>
    <property type="match status" value="1"/>
</dbReference>
<proteinExistence type="predicted"/>
<sequence length="257" mass="28004">MRYNQIDTLPALRIATDYPDRLTADARWAEVPWRADALGIDCVLAWREGSITALAAKGVPLVVAIDAETPAALVDSTAHHVFADDPADVVAMILARAAARPTAGWRERADDPAIISALSLEAARIAEALARLAAEARSPGQPARVDSTLVRKLIRLRRDRDRYFPAEIFADPAWDMLLDLVAARLEGRRVSVSSLCIAASVPTTTALRWIRSLAEAGIFARVTDVADARRTWIDLSDTAHGAMMAWLGRFAEQFSPV</sequence>
<name>A0A841L0H8_9SPHN</name>
<organism evidence="1 2">
    <name type="scientific">Polymorphobacter multimanifer</name>
    <dbReference type="NCBI Taxonomy" id="1070431"/>
    <lineage>
        <taxon>Bacteria</taxon>
        <taxon>Pseudomonadati</taxon>
        <taxon>Pseudomonadota</taxon>
        <taxon>Alphaproteobacteria</taxon>
        <taxon>Sphingomonadales</taxon>
        <taxon>Sphingosinicellaceae</taxon>
        <taxon>Polymorphobacter</taxon>
    </lineage>
</organism>
<accession>A0A841L0H8</accession>